<reference evidence="2" key="1">
    <citation type="submission" date="2016-10" db="EMBL/GenBank/DDBJ databases">
        <authorList>
            <person name="Varghese N."/>
            <person name="Submissions S."/>
        </authorList>
    </citation>
    <scope>NUCLEOTIDE SEQUENCE [LARGE SCALE GENOMIC DNA]</scope>
    <source>
        <strain evidence="2">CGMCC 1.7062</strain>
    </source>
</reference>
<gene>
    <name evidence="1" type="ORF">SAMN04488244_102362</name>
</gene>
<dbReference type="OrthoDB" id="156143at2"/>
<organism evidence="1 2">
    <name type="scientific">Vibrio hangzhouensis</name>
    <dbReference type="NCBI Taxonomy" id="462991"/>
    <lineage>
        <taxon>Bacteria</taxon>
        <taxon>Pseudomonadati</taxon>
        <taxon>Pseudomonadota</taxon>
        <taxon>Gammaproteobacteria</taxon>
        <taxon>Vibrionales</taxon>
        <taxon>Vibrionaceae</taxon>
        <taxon>Vibrio</taxon>
    </lineage>
</organism>
<dbReference type="EMBL" id="FNVG01000002">
    <property type="protein sequence ID" value="SEF65497.1"/>
    <property type="molecule type" value="Genomic_DNA"/>
</dbReference>
<accession>A0A1H5TU27</accession>
<evidence type="ECO:0000313" key="1">
    <source>
        <dbReference type="EMBL" id="SEF65497.1"/>
    </source>
</evidence>
<dbReference type="RefSeq" id="WP_103878957.1">
    <property type="nucleotide sequence ID" value="NZ_FNVG01000002.1"/>
</dbReference>
<dbReference type="Proteomes" id="UP000236721">
    <property type="component" value="Unassembled WGS sequence"/>
</dbReference>
<dbReference type="Pfam" id="PF13599">
    <property type="entry name" value="Pentapeptide_4"/>
    <property type="match status" value="1"/>
</dbReference>
<dbReference type="PANTHER" id="PTHR14136:SF17">
    <property type="entry name" value="BTB_POZ DOMAIN-CONTAINING PROTEIN KCTD9"/>
    <property type="match status" value="1"/>
</dbReference>
<dbReference type="InterPro" id="IPR001646">
    <property type="entry name" value="5peptide_repeat"/>
</dbReference>
<dbReference type="AlphaFoldDB" id="A0A1H5TU27"/>
<dbReference type="SUPFAM" id="SSF141571">
    <property type="entry name" value="Pentapeptide repeat-like"/>
    <property type="match status" value="2"/>
</dbReference>
<name>A0A1H5TU27_9VIBR</name>
<keyword evidence="2" id="KW-1185">Reference proteome</keyword>
<dbReference type="InterPro" id="IPR051082">
    <property type="entry name" value="Pentapeptide-BTB/POZ_domain"/>
</dbReference>
<dbReference type="PANTHER" id="PTHR14136">
    <property type="entry name" value="BTB_POZ DOMAIN-CONTAINING PROTEIN KCTD9"/>
    <property type="match status" value="1"/>
</dbReference>
<dbReference type="NCBIfam" id="NF033086">
    <property type="entry name" value="penta_rpt_Qnr"/>
    <property type="match status" value="1"/>
</dbReference>
<dbReference type="Pfam" id="PF00805">
    <property type="entry name" value="Pentapeptide"/>
    <property type="match status" value="1"/>
</dbReference>
<proteinExistence type="predicted"/>
<sequence>MNVKDTVYRHHDFSNQELQQAIFENCQFILCDFSRADLTDAKFDRCKFIETSDLEGCQFDYATLKDASFSNCQLAMCNFEGADCFGIELRDCDLKGANFQRARFANQVSHSVYFCSAFITGCNLSYANLERLVLEKCELFENRWIGANLMGASLKESDLSRGVFSAEAWSQFCFQGADLCHVDLEGLDPRRVDLTGVKICDWQQGQLLDSMGLVVMPS</sequence>
<evidence type="ECO:0000313" key="2">
    <source>
        <dbReference type="Proteomes" id="UP000236721"/>
    </source>
</evidence>
<protein>
    <submittedName>
        <fullName evidence="1">Fluoroquinolone resistance protein</fullName>
    </submittedName>
</protein>
<dbReference type="Gene3D" id="2.160.20.80">
    <property type="entry name" value="E3 ubiquitin-protein ligase SopA"/>
    <property type="match status" value="1"/>
</dbReference>